<reference evidence="11" key="2">
    <citation type="submission" date="2025-09" db="UniProtKB">
        <authorList>
            <consortium name="Ensembl"/>
        </authorList>
    </citation>
    <scope>IDENTIFICATION</scope>
</reference>
<protein>
    <recommendedName>
        <fullName evidence="10">BTB domain-containing protein</fullName>
    </recommendedName>
</protein>
<keyword evidence="9" id="KW-0539">Nucleus</keyword>
<evidence type="ECO:0000256" key="3">
    <source>
        <dbReference type="ARBA" id="ARBA00022737"/>
    </source>
</evidence>
<keyword evidence="7" id="KW-0238">DNA-binding</keyword>
<proteinExistence type="predicted"/>
<evidence type="ECO:0000313" key="12">
    <source>
        <dbReference type="Proteomes" id="UP000261600"/>
    </source>
</evidence>
<dbReference type="AlphaFoldDB" id="A0A3Q3KAK5"/>
<feature type="domain" description="BTB" evidence="10">
    <location>
        <begin position="31"/>
        <end position="100"/>
    </location>
</feature>
<keyword evidence="2" id="KW-0479">Metal-binding</keyword>
<organism evidence="11 12">
    <name type="scientific">Monopterus albus</name>
    <name type="common">Swamp eel</name>
    <dbReference type="NCBI Taxonomy" id="43700"/>
    <lineage>
        <taxon>Eukaryota</taxon>
        <taxon>Metazoa</taxon>
        <taxon>Chordata</taxon>
        <taxon>Craniata</taxon>
        <taxon>Vertebrata</taxon>
        <taxon>Euteleostomi</taxon>
        <taxon>Actinopterygii</taxon>
        <taxon>Neopterygii</taxon>
        <taxon>Teleostei</taxon>
        <taxon>Neoteleostei</taxon>
        <taxon>Acanthomorphata</taxon>
        <taxon>Anabantaria</taxon>
        <taxon>Synbranchiformes</taxon>
        <taxon>Synbranchidae</taxon>
        <taxon>Monopterus</taxon>
    </lineage>
</organism>
<dbReference type="Pfam" id="PF00651">
    <property type="entry name" value="BTB"/>
    <property type="match status" value="1"/>
</dbReference>
<evidence type="ECO:0000313" key="11">
    <source>
        <dbReference type="Ensembl" id="ENSMALP00000026345.1"/>
    </source>
</evidence>
<dbReference type="Gene3D" id="3.30.710.10">
    <property type="entry name" value="Potassium Channel Kv1.1, Chain A"/>
    <property type="match status" value="1"/>
</dbReference>
<evidence type="ECO:0000256" key="1">
    <source>
        <dbReference type="ARBA" id="ARBA00004123"/>
    </source>
</evidence>
<dbReference type="PANTHER" id="PTHR46105">
    <property type="entry name" value="AGAP004733-PA"/>
    <property type="match status" value="1"/>
</dbReference>
<dbReference type="PROSITE" id="PS50097">
    <property type="entry name" value="BTB"/>
    <property type="match status" value="1"/>
</dbReference>
<dbReference type="GO" id="GO:0000981">
    <property type="term" value="F:DNA-binding transcription factor activity, RNA polymerase II-specific"/>
    <property type="evidence" value="ECO:0007669"/>
    <property type="project" value="TreeGrafter"/>
</dbReference>
<dbReference type="InterPro" id="IPR000210">
    <property type="entry name" value="BTB/POZ_dom"/>
</dbReference>
<dbReference type="InterPro" id="IPR050457">
    <property type="entry name" value="ZnFinger_BTB_dom_contain"/>
</dbReference>
<keyword evidence="3" id="KW-0677">Repeat</keyword>
<evidence type="ECO:0000256" key="9">
    <source>
        <dbReference type="ARBA" id="ARBA00023242"/>
    </source>
</evidence>
<reference evidence="11" key="1">
    <citation type="submission" date="2025-08" db="UniProtKB">
        <authorList>
            <consortium name="Ensembl"/>
        </authorList>
    </citation>
    <scope>IDENTIFICATION</scope>
</reference>
<dbReference type="Ensembl" id="ENSMALT00000026826.1">
    <property type="protein sequence ID" value="ENSMALP00000026345.1"/>
    <property type="gene ID" value="ENSMALG00000018286.1"/>
</dbReference>
<dbReference type="PANTHER" id="PTHR46105:SF5">
    <property type="entry name" value="ZINC FINGER AND BTB DOMAIN-CONTAINING PROTEIN 44 ISOFORM X1"/>
    <property type="match status" value="1"/>
</dbReference>
<dbReference type="GO" id="GO:0008270">
    <property type="term" value="F:zinc ion binding"/>
    <property type="evidence" value="ECO:0007669"/>
    <property type="project" value="UniProtKB-KW"/>
</dbReference>
<keyword evidence="4" id="KW-0863">Zinc-finger</keyword>
<evidence type="ECO:0000256" key="2">
    <source>
        <dbReference type="ARBA" id="ARBA00022723"/>
    </source>
</evidence>
<keyword evidence="12" id="KW-1185">Reference proteome</keyword>
<evidence type="ECO:0000256" key="8">
    <source>
        <dbReference type="ARBA" id="ARBA00023163"/>
    </source>
</evidence>
<dbReference type="STRING" id="43700.ENSMALP00000026345"/>
<comment type="subcellular location">
    <subcellularLocation>
        <location evidence="1">Nucleus</location>
    </subcellularLocation>
</comment>
<sequence length="122" mass="13665">MGFGVVQLISKSHHENLLTSLHQLRLQGQLSDVTVQVDYQGELQEFQAHQVMLAASSGYFKKILLCQDAARDKLLLSNMHSNDFSKFLEFVYTGKVEVARDKIGDVQAAAQFLDCEDLSDVC</sequence>
<evidence type="ECO:0000256" key="7">
    <source>
        <dbReference type="ARBA" id="ARBA00023125"/>
    </source>
</evidence>
<dbReference type="SUPFAM" id="SSF54695">
    <property type="entry name" value="POZ domain"/>
    <property type="match status" value="1"/>
</dbReference>
<evidence type="ECO:0000256" key="5">
    <source>
        <dbReference type="ARBA" id="ARBA00022833"/>
    </source>
</evidence>
<evidence type="ECO:0000256" key="6">
    <source>
        <dbReference type="ARBA" id="ARBA00023015"/>
    </source>
</evidence>
<dbReference type="Proteomes" id="UP000261600">
    <property type="component" value="Unplaced"/>
</dbReference>
<accession>A0A3Q3KAK5</accession>
<name>A0A3Q3KAK5_MONAL</name>
<keyword evidence="6" id="KW-0805">Transcription regulation</keyword>
<dbReference type="InterPro" id="IPR011333">
    <property type="entry name" value="SKP1/BTB/POZ_sf"/>
</dbReference>
<evidence type="ECO:0000256" key="4">
    <source>
        <dbReference type="ARBA" id="ARBA00022771"/>
    </source>
</evidence>
<dbReference type="GO" id="GO:0000978">
    <property type="term" value="F:RNA polymerase II cis-regulatory region sequence-specific DNA binding"/>
    <property type="evidence" value="ECO:0007669"/>
    <property type="project" value="TreeGrafter"/>
</dbReference>
<evidence type="ECO:0000259" key="10">
    <source>
        <dbReference type="PROSITE" id="PS50097"/>
    </source>
</evidence>
<dbReference type="GO" id="GO:0005634">
    <property type="term" value="C:nucleus"/>
    <property type="evidence" value="ECO:0007669"/>
    <property type="project" value="UniProtKB-SubCell"/>
</dbReference>
<keyword evidence="5" id="KW-0862">Zinc</keyword>
<keyword evidence="8" id="KW-0804">Transcription</keyword>
<dbReference type="SMART" id="SM00225">
    <property type="entry name" value="BTB"/>
    <property type="match status" value="1"/>
</dbReference>